<dbReference type="EnsemblPlants" id="TuG1812G0400003651.01.T01">
    <property type="protein sequence ID" value="TuG1812G0400003651.01.T01"/>
    <property type="gene ID" value="TuG1812G0400003651.01"/>
</dbReference>
<evidence type="ECO:0000313" key="1">
    <source>
        <dbReference type="EnsemblPlants" id="TuG1812G0400003651.01.T01"/>
    </source>
</evidence>
<accession>A0A8R7UCB2</accession>
<organism evidence="1 2">
    <name type="scientific">Triticum urartu</name>
    <name type="common">Red wild einkorn</name>
    <name type="synonym">Crithodium urartu</name>
    <dbReference type="NCBI Taxonomy" id="4572"/>
    <lineage>
        <taxon>Eukaryota</taxon>
        <taxon>Viridiplantae</taxon>
        <taxon>Streptophyta</taxon>
        <taxon>Embryophyta</taxon>
        <taxon>Tracheophyta</taxon>
        <taxon>Spermatophyta</taxon>
        <taxon>Magnoliopsida</taxon>
        <taxon>Liliopsida</taxon>
        <taxon>Poales</taxon>
        <taxon>Poaceae</taxon>
        <taxon>BOP clade</taxon>
        <taxon>Pooideae</taxon>
        <taxon>Triticodae</taxon>
        <taxon>Triticeae</taxon>
        <taxon>Triticinae</taxon>
        <taxon>Triticum</taxon>
    </lineage>
</organism>
<reference evidence="1" key="3">
    <citation type="submission" date="2022-06" db="UniProtKB">
        <authorList>
            <consortium name="EnsemblPlants"/>
        </authorList>
    </citation>
    <scope>IDENTIFICATION</scope>
</reference>
<keyword evidence="2" id="KW-1185">Reference proteome</keyword>
<evidence type="ECO:0000313" key="2">
    <source>
        <dbReference type="Proteomes" id="UP000015106"/>
    </source>
</evidence>
<protein>
    <submittedName>
        <fullName evidence="1">Uncharacterized protein</fullName>
    </submittedName>
</protein>
<name>A0A8R7UCB2_TRIUA</name>
<sequence>MFCVERKHKTSDKLVGKKFNIVLGNICCKLCEEEAHNSRHLISLW</sequence>
<dbReference type="AlphaFoldDB" id="A0A8R7UCB2"/>
<proteinExistence type="predicted"/>
<reference evidence="1" key="2">
    <citation type="submission" date="2018-03" db="EMBL/GenBank/DDBJ databases">
        <title>The Triticum urartu genome reveals the dynamic nature of wheat genome evolution.</title>
        <authorList>
            <person name="Ling H."/>
            <person name="Ma B."/>
            <person name="Shi X."/>
            <person name="Liu H."/>
            <person name="Dong L."/>
            <person name="Sun H."/>
            <person name="Cao Y."/>
            <person name="Gao Q."/>
            <person name="Zheng S."/>
            <person name="Li Y."/>
            <person name="Yu Y."/>
            <person name="Du H."/>
            <person name="Qi M."/>
            <person name="Li Y."/>
            <person name="Yu H."/>
            <person name="Cui Y."/>
            <person name="Wang N."/>
            <person name="Chen C."/>
            <person name="Wu H."/>
            <person name="Zhao Y."/>
            <person name="Zhang J."/>
            <person name="Li Y."/>
            <person name="Zhou W."/>
            <person name="Zhang B."/>
            <person name="Hu W."/>
            <person name="Eijk M."/>
            <person name="Tang J."/>
            <person name="Witsenboer H."/>
            <person name="Zhao S."/>
            <person name="Li Z."/>
            <person name="Zhang A."/>
            <person name="Wang D."/>
            <person name="Liang C."/>
        </authorList>
    </citation>
    <scope>NUCLEOTIDE SEQUENCE [LARGE SCALE GENOMIC DNA]</scope>
    <source>
        <strain evidence="1">cv. G1812</strain>
    </source>
</reference>
<dbReference type="Gramene" id="TuG1812G0400003651.01.T01">
    <property type="protein sequence ID" value="TuG1812G0400003651.01.T01"/>
    <property type="gene ID" value="TuG1812G0400003651.01"/>
</dbReference>
<dbReference type="Proteomes" id="UP000015106">
    <property type="component" value="Chromosome 4"/>
</dbReference>
<reference evidence="2" key="1">
    <citation type="journal article" date="2013" name="Nature">
        <title>Draft genome of the wheat A-genome progenitor Triticum urartu.</title>
        <authorList>
            <person name="Ling H.Q."/>
            <person name="Zhao S."/>
            <person name="Liu D."/>
            <person name="Wang J."/>
            <person name="Sun H."/>
            <person name="Zhang C."/>
            <person name="Fan H."/>
            <person name="Li D."/>
            <person name="Dong L."/>
            <person name="Tao Y."/>
            <person name="Gao C."/>
            <person name="Wu H."/>
            <person name="Li Y."/>
            <person name="Cui Y."/>
            <person name="Guo X."/>
            <person name="Zheng S."/>
            <person name="Wang B."/>
            <person name="Yu K."/>
            <person name="Liang Q."/>
            <person name="Yang W."/>
            <person name="Lou X."/>
            <person name="Chen J."/>
            <person name="Feng M."/>
            <person name="Jian J."/>
            <person name="Zhang X."/>
            <person name="Luo G."/>
            <person name="Jiang Y."/>
            <person name="Liu J."/>
            <person name="Wang Z."/>
            <person name="Sha Y."/>
            <person name="Zhang B."/>
            <person name="Wu H."/>
            <person name="Tang D."/>
            <person name="Shen Q."/>
            <person name="Xue P."/>
            <person name="Zou S."/>
            <person name="Wang X."/>
            <person name="Liu X."/>
            <person name="Wang F."/>
            <person name="Yang Y."/>
            <person name="An X."/>
            <person name="Dong Z."/>
            <person name="Zhang K."/>
            <person name="Zhang X."/>
            <person name="Luo M.C."/>
            <person name="Dvorak J."/>
            <person name="Tong Y."/>
            <person name="Wang J."/>
            <person name="Yang H."/>
            <person name="Li Z."/>
            <person name="Wang D."/>
            <person name="Zhang A."/>
            <person name="Wang J."/>
        </authorList>
    </citation>
    <scope>NUCLEOTIDE SEQUENCE</scope>
    <source>
        <strain evidence="2">cv. G1812</strain>
    </source>
</reference>